<keyword evidence="3" id="KW-1185">Reference proteome</keyword>
<name>A0A392NJM2_9FABA</name>
<accession>A0A392NJM2</accession>
<proteinExistence type="predicted"/>
<dbReference type="PANTHER" id="PTHR48154:SF1">
    <property type="entry name" value="PROTEIN, PUTATIVE-RELATED"/>
    <property type="match status" value="1"/>
</dbReference>
<protein>
    <recommendedName>
        <fullName evidence="1">DUF7745 domain-containing protein</fullName>
    </recommendedName>
</protein>
<dbReference type="InterPro" id="IPR056647">
    <property type="entry name" value="DUF7745"/>
</dbReference>
<dbReference type="PANTHER" id="PTHR48154">
    <property type="entry name" value="PROTEIN, PUTATIVE-RELATED"/>
    <property type="match status" value="1"/>
</dbReference>
<sequence length="143" mass="16660">MPKVQNLIEFGKLLEGKHRIDFNHKYGKILSLIEVDVQVEAITALFQFYDPLFRCFTFKDFQMAPTLEEYEQILGYCLENVKPYHYIGHYRSPKKIAPILKVKEDKLKSNIKSPHGVDGVKLSFLEERLKSFSEEGDWAAFAD</sequence>
<dbReference type="EMBL" id="LXQA010040371">
    <property type="protein sequence ID" value="MCH99459.1"/>
    <property type="molecule type" value="Genomic_DNA"/>
</dbReference>
<evidence type="ECO:0000259" key="1">
    <source>
        <dbReference type="Pfam" id="PF24924"/>
    </source>
</evidence>
<organism evidence="2 3">
    <name type="scientific">Trifolium medium</name>
    <dbReference type="NCBI Taxonomy" id="97028"/>
    <lineage>
        <taxon>Eukaryota</taxon>
        <taxon>Viridiplantae</taxon>
        <taxon>Streptophyta</taxon>
        <taxon>Embryophyta</taxon>
        <taxon>Tracheophyta</taxon>
        <taxon>Spermatophyta</taxon>
        <taxon>Magnoliopsida</taxon>
        <taxon>eudicotyledons</taxon>
        <taxon>Gunneridae</taxon>
        <taxon>Pentapetalae</taxon>
        <taxon>rosids</taxon>
        <taxon>fabids</taxon>
        <taxon>Fabales</taxon>
        <taxon>Fabaceae</taxon>
        <taxon>Papilionoideae</taxon>
        <taxon>50 kb inversion clade</taxon>
        <taxon>NPAAA clade</taxon>
        <taxon>Hologalegina</taxon>
        <taxon>IRL clade</taxon>
        <taxon>Trifolieae</taxon>
        <taxon>Trifolium</taxon>
    </lineage>
</organism>
<comment type="caution">
    <text evidence="2">The sequence shown here is derived from an EMBL/GenBank/DDBJ whole genome shotgun (WGS) entry which is preliminary data.</text>
</comment>
<dbReference type="Pfam" id="PF24924">
    <property type="entry name" value="DUF7745"/>
    <property type="match status" value="1"/>
</dbReference>
<dbReference type="Proteomes" id="UP000265520">
    <property type="component" value="Unassembled WGS sequence"/>
</dbReference>
<evidence type="ECO:0000313" key="3">
    <source>
        <dbReference type="Proteomes" id="UP000265520"/>
    </source>
</evidence>
<feature type="domain" description="DUF7745" evidence="1">
    <location>
        <begin position="7"/>
        <end position="142"/>
    </location>
</feature>
<feature type="non-terminal residue" evidence="2">
    <location>
        <position position="143"/>
    </location>
</feature>
<reference evidence="2 3" key="1">
    <citation type="journal article" date="2018" name="Front. Plant Sci.">
        <title>Red Clover (Trifolium pratense) and Zigzag Clover (T. medium) - A Picture of Genomic Similarities and Differences.</title>
        <authorList>
            <person name="Dluhosova J."/>
            <person name="Istvanek J."/>
            <person name="Nedelnik J."/>
            <person name="Repkova J."/>
        </authorList>
    </citation>
    <scope>NUCLEOTIDE SEQUENCE [LARGE SCALE GENOMIC DNA]</scope>
    <source>
        <strain evidence="3">cv. 10/8</strain>
        <tissue evidence="2">Leaf</tissue>
    </source>
</reference>
<dbReference type="AlphaFoldDB" id="A0A392NJM2"/>
<evidence type="ECO:0000313" key="2">
    <source>
        <dbReference type="EMBL" id="MCH99459.1"/>
    </source>
</evidence>